<sequence>MKLKLGKHWTTGETVVQMFNTTFLRHTGKLNEFKITLNDRLQALQDLLKEEEAIVEDNWKGIKKALTITFQEDPRKEEKKTAINNSRTRTDKIKAQAEYTEANKPVESRIKVDEQKYVEEVATTAEKAILAGKYSNPERPVKDNEGKTITEIQQQVNIWVEYFEKLLNRPAPLNPPCIEAAHTNLLIDVTPPTTEEIRIAGYQPNEEWKSNRT</sequence>
<gene>
    <name evidence="1" type="ORF">SCUD_LOCUS19193</name>
</gene>
<dbReference type="Proteomes" id="UP000279833">
    <property type="component" value="Unassembled WGS sequence"/>
</dbReference>
<dbReference type="STRING" id="6186.A0A183KVV0"/>
<proteinExistence type="predicted"/>
<protein>
    <submittedName>
        <fullName evidence="1 3">Uncharacterized protein</fullName>
    </submittedName>
</protein>
<dbReference type="WBParaSite" id="SCUD_0001919601-mRNA-1">
    <property type="protein sequence ID" value="SCUD_0001919601-mRNA-1"/>
    <property type="gene ID" value="SCUD_0001919601"/>
</dbReference>
<dbReference type="EMBL" id="UZAK01042112">
    <property type="protein sequence ID" value="VDP68335.1"/>
    <property type="molecule type" value="Genomic_DNA"/>
</dbReference>
<keyword evidence="2" id="KW-1185">Reference proteome</keyword>
<reference evidence="1 2" key="2">
    <citation type="submission" date="2018-11" db="EMBL/GenBank/DDBJ databases">
        <authorList>
            <consortium name="Pathogen Informatics"/>
        </authorList>
    </citation>
    <scope>NUCLEOTIDE SEQUENCE [LARGE SCALE GENOMIC DNA]</scope>
    <source>
        <strain evidence="1">Dakar</strain>
        <strain evidence="2">Dakar, Senegal</strain>
    </source>
</reference>
<accession>A0A183KVV0</accession>
<organism evidence="3">
    <name type="scientific">Schistosoma curassoni</name>
    <dbReference type="NCBI Taxonomy" id="6186"/>
    <lineage>
        <taxon>Eukaryota</taxon>
        <taxon>Metazoa</taxon>
        <taxon>Spiralia</taxon>
        <taxon>Lophotrochozoa</taxon>
        <taxon>Platyhelminthes</taxon>
        <taxon>Trematoda</taxon>
        <taxon>Digenea</taxon>
        <taxon>Strigeidida</taxon>
        <taxon>Schistosomatoidea</taxon>
        <taxon>Schistosomatidae</taxon>
        <taxon>Schistosoma</taxon>
    </lineage>
</organism>
<evidence type="ECO:0000313" key="3">
    <source>
        <dbReference type="WBParaSite" id="SCUD_0001919601-mRNA-1"/>
    </source>
</evidence>
<dbReference type="AlphaFoldDB" id="A0A183KVV0"/>
<name>A0A183KVV0_9TREM</name>
<evidence type="ECO:0000313" key="2">
    <source>
        <dbReference type="Proteomes" id="UP000279833"/>
    </source>
</evidence>
<evidence type="ECO:0000313" key="1">
    <source>
        <dbReference type="EMBL" id="VDP68335.1"/>
    </source>
</evidence>
<reference evidence="3" key="1">
    <citation type="submission" date="2016-06" db="UniProtKB">
        <authorList>
            <consortium name="WormBaseParasite"/>
        </authorList>
    </citation>
    <scope>IDENTIFICATION</scope>
</reference>